<dbReference type="GO" id="GO:0050661">
    <property type="term" value="F:NADP binding"/>
    <property type="evidence" value="ECO:0007669"/>
    <property type="project" value="InterPro"/>
</dbReference>
<keyword evidence="3" id="KW-1185">Reference proteome</keyword>
<gene>
    <name evidence="2" type="ORF">LITE_LOCUS603</name>
</gene>
<dbReference type="InterPro" id="IPR036291">
    <property type="entry name" value="NAD(P)-bd_dom_sf"/>
</dbReference>
<evidence type="ECO:0000259" key="1">
    <source>
        <dbReference type="Pfam" id="PF03446"/>
    </source>
</evidence>
<accession>A0AAV0GR01</accession>
<comment type="caution">
    <text evidence="2">The sequence shown here is derived from an EMBL/GenBank/DDBJ whole genome shotgun (WGS) entry which is preliminary data.</text>
</comment>
<dbReference type="AlphaFoldDB" id="A0AAV0GR01"/>
<dbReference type="GO" id="GO:0016616">
    <property type="term" value="F:oxidoreductase activity, acting on the CH-OH group of donors, NAD or NADP as acceptor"/>
    <property type="evidence" value="ECO:0007669"/>
    <property type="project" value="UniProtKB-ARBA"/>
</dbReference>
<dbReference type="Proteomes" id="UP001154282">
    <property type="component" value="Unassembled WGS sequence"/>
</dbReference>
<proteinExistence type="predicted"/>
<sequence length="67" mass="7090">MGAAMASRLLPAGYSVTVYGRTPSKAAPLLSLGGRLADSPFAVAQSSKWQGRPMIFGGPVRKLKMWP</sequence>
<dbReference type="EMBL" id="CAMGYJ010000002">
    <property type="protein sequence ID" value="CAI0375475.1"/>
    <property type="molecule type" value="Genomic_DNA"/>
</dbReference>
<dbReference type="Pfam" id="PF03446">
    <property type="entry name" value="NAD_binding_2"/>
    <property type="match status" value="1"/>
</dbReference>
<protein>
    <recommendedName>
        <fullName evidence="1">6-phosphogluconate dehydrogenase NADP-binding domain-containing protein</fullName>
    </recommendedName>
</protein>
<dbReference type="PANTHER" id="PTHR43060:SF15">
    <property type="entry name" value="3-HYDROXYISOBUTYRATE DEHYDROGENASE-LIKE 1, MITOCHONDRIAL-RELATED"/>
    <property type="match status" value="1"/>
</dbReference>
<reference evidence="2" key="1">
    <citation type="submission" date="2022-08" db="EMBL/GenBank/DDBJ databases">
        <authorList>
            <person name="Gutierrez-Valencia J."/>
        </authorList>
    </citation>
    <scope>NUCLEOTIDE SEQUENCE</scope>
</reference>
<dbReference type="InterPro" id="IPR006115">
    <property type="entry name" value="6PGDH_NADP-bd"/>
</dbReference>
<name>A0AAV0GR01_9ROSI</name>
<dbReference type="Gene3D" id="3.40.50.720">
    <property type="entry name" value="NAD(P)-binding Rossmann-like Domain"/>
    <property type="match status" value="1"/>
</dbReference>
<organism evidence="2 3">
    <name type="scientific">Linum tenue</name>
    <dbReference type="NCBI Taxonomy" id="586396"/>
    <lineage>
        <taxon>Eukaryota</taxon>
        <taxon>Viridiplantae</taxon>
        <taxon>Streptophyta</taxon>
        <taxon>Embryophyta</taxon>
        <taxon>Tracheophyta</taxon>
        <taxon>Spermatophyta</taxon>
        <taxon>Magnoliopsida</taxon>
        <taxon>eudicotyledons</taxon>
        <taxon>Gunneridae</taxon>
        <taxon>Pentapetalae</taxon>
        <taxon>rosids</taxon>
        <taxon>fabids</taxon>
        <taxon>Malpighiales</taxon>
        <taxon>Linaceae</taxon>
        <taxon>Linum</taxon>
    </lineage>
</organism>
<dbReference type="SUPFAM" id="SSF51735">
    <property type="entry name" value="NAD(P)-binding Rossmann-fold domains"/>
    <property type="match status" value="1"/>
</dbReference>
<evidence type="ECO:0000313" key="2">
    <source>
        <dbReference type="EMBL" id="CAI0375475.1"/>
    </source>
</evidence>
<evidence type="ECO:0000313" key="3">
    <source>
        <dbReference type="Proteomes" id="UP001154282"/>
    </source>
</evidence>
<feature type="domain" description="6-phosphogluconate dehydrogenase NADP-binding" evidence="1">
    <location>
        <begin position="1"/>
        <end position="47"/>
    </location>
</feature>
<dbReference type="PANTHER" id="PTHR43060">
    <property type="entry name" value="3-HYDROXYISOBUTYRATE DEHYDROGENASE-LIKE 1, MITOCHONDRIAL-RELATED"/>
    <property type="match status" value="1"/>
</dbReference>